<name>A0ABV6BUK6_9FLAO</name>
<dbReference type="EMBL" id="JBHLYW010000015">
    <property type="protein sequence ID" value="MFC0079128.1"/>
    <property type="molecule type" value="Genomic_DNA"/>
</dbReference>
<organism evidence="1 2">
    <name type="scientific">Flavobacterium procerum</name>
    <dbReference type="NCBI Taxonomy" id="1455569"/>
    <lineage>
        <taxon>Bacteria</taxon>
        <taxon>Pseudomonadati</taxon>
        <taxon>Bacteroidota</taxon>
        <taxon>Flavobacteriia</taxon>
        <taxon>Flavobacteriales</taxon>
        <taxon>Flavobacteriaceae</taxon>
        <taxon>Flavobacterium</taxon>
    </lineage>
</organism>
<accession>A0ABV6BUK6</accession>
<dbReference type="Proteomes" id="UP001589734">
    <property type="component" value="Unassembled WGS sequence"/>
</dbReference>
<proteinExistence type="predicted"/>
<gene>
    <name evidence="1" type="ORF">ACFFLS_18925</name>
</gene>
<evidence type="ECO:0000313" key="1">
    <source>
        <dbReference type="EMBL" id="MFC0079128.1"/>
    </source>
</evidence>
<keyword evidence="2" id="KW-1185">Reference proteome</keyword>
<comment type="caution">
    <text evidence="1">The sequence shown here is derived from an EMBL/GenBank/DDBJ whole genome shotgun (WGS) entry which is preliminary data.</text>
</comment>
<dbReference type="RefSeq" id="WP_379684157.1">
    <property type="nucleotide sequence ID" value="NZ_JBHLYW010000015.1"/>
</dbReference>
<sequence length="251" mass="29496">MKKLLLIILVLVGQCLYSQDLKPEYKKFIKTFIENVKNDRKEEVAKMIRYPLRRDTPIPPIKNKVEFIKRYNEIFDEELKKEIVNSDPAKNWEQVGWRGIMLNSGTIWFEEDGKLKTINHISKKEKVYKEKLIAEEKSKLHSSIKEFKEPLYVLETSKFRIRIDDLGNQKYRYASWSIKKSMSEEPDLILKNGKWIPDGSGGNSYFEFKSGNFVYQCYIIVLGQSDSPPATLTIYQNKKTILEQNAKIVKE</sequence>
<reference evidence="1 2" key="1">
    <citation type="submission" date="2024-09" db="EMBL/GenBank/DDBJ databases">
        <authorList>
            <person name="Sun Q."/>
            <person name="Mori K."/>
        </authorList>
    </citation>
    <scope>NUCLEOTIDE SEQUENCE [LARGE SCALE GENOMIC DNA]</scope>
    <source>
        <strain evidence="1 2">CGMCC 1.12926</strain>
    </source>
</reference>
<protein>
    <submittedName>
        <fullName evidence="1">Uncharacterized protein</fullName>
    </submittedName>
</protein>
<evidence type="ECO:0000313" key="2">
    <source>
        <dbReference type="Proteomes" id="UP001589734"/>
    </source>
</evidence>